<feature type="non-terminal residue" evidence="2">
    <location>
        <position position="1"/>
    </location>
</feature>
<keyword evidence="3" id="KW-1185">Reference proteome</keyword>
<organism evidence="2 3">
    <name type="scientific">Mycena maculata</name>
    <dbReference type="NCBI Taxonomy" id="230809"/>
    <lineage>
        <taxon>Eukaryota</taxon>
        <taxon>Fungi</taxon>
        <taxon>Dikarya</taxon>
        <taxon>Basidiomycota</taxon>
        <taxon>Agaricomycotina</taxon>
        <taxon>Agaricomycetes</taxon>
        <taxon>Agaricomycetidae</taxon>
        <taxon>Agaricales</taxon>
        <taxon>Marasmiineae</taxon>
        <taxon>Mycenaceae</taxon>
        <taxon>Mycena</taxon>
    </lineage>
</organism>
<reference evidence="2" key="1">
    <citation type="submission" date="2023-03" db="EMBL/GenBank/DDBJ databases">
        <title>Massive genome expansion in bonnet fungi (Mycena s.s.) driven by repeated elements and novel gene families across ecological guilds.</title>
        <authorList>
            <consortium name="Lawrence Berkeley National Laboratory"/>
            <person name="Harder C.B."/>
            <person name="Miyauchi S."/>
            <person name="Viragh M."/>
            <person name="Kuo A."/>
            <person name="Thoen E."/>
            <person name="Andreopoulos B."/>
            <person name="Lu D."/>
            <person name="Skrede I."/>
            <person name="Drula E."/>
            <person name="Henrissat B."/>
            <person name="Morin E."/>
            <person name="Kohler A."/>
            <person name="Barry K."/>
            <person name="LaButti K."/>
            <person name="Morin E."/>
            <person name="Salamov A."/>
            <person name="Lipzen A."/>
            <person name="Mereny Z."/>
            <person name="Hegedus B."/>
            <person name="Baldrian P."/>
            <person name="Stursova M."/>
            <person name="Weitz H."/>
            <person name="Taylor A."/>
            <person name="Grigoriev I.V."/>
            <person name="Nagy L.G."/>
            <person name="Martin F."/>
            <person name="Kauserud H."/>
        </authorList>
    </citation>
    <scope>NUCLEOTIDE SEQUENCE</scope>
    <source>
        <strain evidence="2">CBHHK188m</strain>
    </source>
</reference>
<dbReference type="Pfam" id="PF24764">
    <property type="entry name" value="rva_4"/>
    <property type="match status" value="1"/>
</dbReference>
<dbReference type="PANTHER" id="PTHR46791:SF5">
    <property type="entry name" value="CLR5 DOMAIN-CONTAINING PROTEIN-RELATED"/>
    <property type="match status" value="1"/>
</dbReference>
<dbReference type="PANTHER" id="PTHR46791">
    <property type="entry name" value="EXPRESSED PROTEIN"/>
    <property type="match status" value="1"/>
</dbReference>
<dbReference type="InterPro" id="IPR058913">
    <property type="entry name" value="Integrase_dom_put"/>
</dbReference>
<feature type="non-terminal residue" evidence="2">
    <location>
        <position position="60"/>
    </location>
</feature>
<name>A0AAD7J8G3_9AGAR</name>
<evidence type="ECO:0000313" key="3">
    <source>
        <dbReference type="Proteomes" id="UP001215280"/>
    </source>
</evidence>
<gene>
    <name evidence="2" type="ORF">DFH07DRAFT_688676</name>
</gene>
<feature type="domain" description="Integrase core" evidence="1">
    <location>
        <begin position="31"/>
        <end position="60"/>
    </location>
</feature>
<accession>A0AAD7J8G3</accession>
<protein>
    <recommendedName>
        <fullName evidence="1">Integrase core domain-containing protein</fullName>
    </recommendedName>
</protein>
<dbReference type="Proteomes" id="UP001215280">
    <property type="component" value="Unassembled WGS sequence"/>
</dbReference>
<proteinExistence type="predicted"/>
<comment type="caution">
    <text evidence="2">The sequence shown here is derived from an EMBL/GenBank/DDBJ whole genome shotgun (WGS) entry which is preliminary data.</text>
</comment>
<sequence length="60" mass="7263">IQKERVRKSLIRVDGLGQALRAWMAIKRRRYNVPRPNYLWHGDGHHKLIWWGFVIHGFID</sequence>
<dbReference type="EMBL" id="JARJLG010000052">
    <property type="protein sequence ID" value="KAJ7759385.1"/>
    <property type="molecule type" value="Genomic_DNA"/>
</dbReference>
<evidence type="ECO:0000313" key="2">
    <source>
        <dbReference type="EMBL" id="KAJ7759385.1"/>
    </source>
</evidence>
<dbReference type="AlphaFoldDB" id="A0AAD7J8G3"/>
<evidence type="ECO:0000259" key="1">
    <source>
        <dbReference type="Pfam" id="PF24764"/>
    </source>
</evidence>